<evidence type="ECO:0000313" key="1">
    <source>
        <dbReference type="EMBL" id="EKF28207.1"/>
    </source>
</evidence>
<proteinExistence type="predicted"/>
<reference evidence="1 2" key="1">
    <citation type="journal article" date="2012" name="BMC Genomics">
        <title>Comparative genomic analysis of human infective Trypanosoma cruzi lineages with the bat-restricted subspecies T. cruzi marinkellei.</title>
        <authorList>
            <person name="Franzen O."/>
            <person name="Talavera-Lopez C."/>
            <person name="Ochaya S."/>
            <person name="Butler C.E."/>
            <person name="Messenger L.A."/>
            <person name="Lewis M.D."/>
            <person name="Llewellyn M.S."/>
            <person name="Marinkelle C.J."/>
            <person name="Tyler K.M."/>
            <person name="Miles M.A."/>
            <person name="Andersson B."/>
        </authorList>
    </citation>
    <scope>NUCLEOTIDE SEQUENCE [LARGE SCALE GENOMIC DNA]</scope>
    <source>
        <strain evidence="1 2">B7</strain>
    </source>
</reference>
<name>K2NGV6_TRYCR</name>
<sequence length="166" mass="18659">MVAIADARYETSFDNSFIETVVKYSVNDGETWETQIAIKNSFFFSTLICASSYTVPSDCRRRSRATTKVSCYEATAIERTFRCGGPVQCPVIDTQPRCLDILEADAARFPAGQLVCLWKLADPAAAAIASWHCCFDVDQHLGYVRIDSCVARRFSLWGRPCHRNRI</sequence>
<dbReference type="SUPFAM" id="SSF50939">
    <property type="entry name" value="Sialidases"/>
    <property type="match status" value="1"/>
</dbReference>
<accession>K2NGV6</accession>
<dbReference type="InterPro" id="IPR036278">
    <property type="entry name" value="Sialidase_sf"/>
</dbReference>
<comment type="caution">
    <text evidence="1">The sequence shown here is derived from an EMBL/GenBank/DDBJ whole genome shotgun (WGS) entry which is preliminary data.</text>
</comment>
<dbReference type="Gene3D" id="2.120.10.10">
    <property type="match status" value="1"/>
</dbReference>
<dbReference type="Proteomes" id="UP000007350">
    <property type="component" value="Unassembled WGS sequence"/>
</dbReference>
<gene>
    <name evidence="1" type="ORF">MOQ_008054</name>
</gene>
<keyword evidence="2" id="KW-1185">Reference proteome</keyword>
<dbReference type="CDD" id="cd15482">
    <property type="entry name" value="Sialidase_non-viral"/>
    <property type="match status" value="1"/>
</dbReference>
<organism evidence="1 2">
    <name type="scientific">Trypanosoma cruzi marinkellei</name>
    <dbReference type="NCBI Taxonomy" id="85056"/>
    <lineage>
        <taxon>Eukaryota</taxon>
        <taxon>Discoba</taxon>
        <taxon>Euglenozoa</taxon>
        <taxon>Kinetoplastea</taxon>
        <taxon>Metakinetoplastina</taxon>
        <taxon>Trypanosomatida</taxon>
        <taxon>Trypanosomatidae</taxon>
        <taxon>Trypanosoma</taxon>
        <taxon>Schizotrypanum</taxon>
    </lineage>
</organism>
<protein>
    <submittedName>
        <fullName evidence="1">Trans-sialidase, putative</fullName>
    </submittedName>
</protein>
<dbReference type="OrthoDB" id="10335389at2759"/>
<dbReference type="AlphaFoldDB" id="K2NGV6"/>
<dbReference type="EMBL" id="AHKC01016450">
    <property type="protein sequence ID" value="EKF28207.1"/>
    <property type="molecule type" value="Genomic_DNA"/>
</dbReference>
<evidence type="ECO:0000313" key="2">
    <source>
        <dbReference type="Proteomes" id="UP000007350"/>
    </source>
</evidence>